<comment type="caution">
    <text evidence="2">The sequence shown here is derived from an EMBL/GenBank/DDBJ whole genome shotgun (WGS) entry which is preliminary data.</text>
</comment>
<organism evidence="2 3">
    <name type="scientific">Hibiscus sabdariffa</name>
    <name type="common">roselle</name>
    <dbReference type="NCBI Taxonomy" id="183260"/>
    <lineage>
        <taxon>Eukaryota</taxon>
        <taxon>Viridiplantae</taxon>
        <taxon>Streptophyta</taxon>
        <taxon>Embryophyta</taxon>
        <taxon>Tracheophyta</taxon>
        <taxon>Spermatophyta</taxon>
        <taxon>Magnoliopsida</taxon>
        <taxon>eudicotyledons</taxon>
        <taxon>Gunneridae</taxon>
        <taxon>Pentapetalae</taxon>
        <taxon>rosids</taxon>
        <taxon>malvids</taxon>
        <taxon>Malvales</taxon>
        <taxon>Malvaceae</taxon>
        <taxon>Malvoideae</taxon>
        <taxon>Hibiscus</taxon>
    </lineage>
</organism>
<feature type="region of interest" description="Disordered" evidence="1">
    <location>
        <begin position="72"/>
        <end position="92"/>
    </location>
</feature>
<keyword evidence="3" id="KW-1185">Reference proteome</keyword>
<feature type="region of interest" description="Disordered" evidence="1">
    <location>
        <begin position="214"/>
        <end position="253"/>
    </location>
</feature>
<evidence type="ECO:0000313" key="3">
    <source>
        <dbReference type="Proteomes" id="UP001396334"/>
    </source>
</evidence>
<evidence type="ECO:0000313" key="2">
    <source>
        <dbReference type="EMBL" id="KAK8483216.1"/>
    </source>
</evidence>
<feature type="compositionally biased region" description="Basic and acidic residues" evidence="1">
    <location>
        <begin position="224"/>
        <end position="234"/>
    </location>
</feature>
<dbReference type="EMBL" id="JBBPBN010000691">
    <property type="protein sequence ID" value="KAK8483216.1"/>
    <property type="molecule type" value="Genomic_DNA"/>
</dbReference>
<accession>A0ABR1ZR92</accession>
<proteinExistence type="predicted"/>
<dbReference type="PANTHER" id="PTHR34120">
    <property type="entry name" value="EXPRESSED PROTEIN"/>
    <property type="match status" value="1"/>
</dbReference>
<reference evidence="2 3" key="1">
    <citation type="journal article" date="2024" name="G3 (Bethesda)">
        <title>Genome assembly of Hibiscus sabdariffa L. provides insights into metabolisms of medicinal natural products.</title>
        <authorList>
            <person name="Kim T."/>
        </authorList>
    </citation>
    <scope>NUCLEOTIDE SEQUENCE [LARGE SCALE GENOMIC DNA]</scope>
    <source>
        <strain evidence="2">TK-2024</strain>
        <tissue evidence="2">Old leaves</tissue>
    </source>
</reference>
<dbReference type="Proteomes" id="UP001396334">
    <property type="component" value="Unassembled WGS sequence"/>
</dbReference>
<feature type="region of interest" description="Disordered" evidence="1">
    <location>
        <begin position="104"/>
        <end position="156"/>
    </location>
</feature>
<feature type="region of interest" description="Disordered" evidence="1">
    <location>
        <begin position="30"/>
        <end position="51"/>
    </location>
</feature>
<evidence type="ECO:0000256" key="1">
    <source>
        <dbReference type="SAM" id="MobiDB-lite"/>
    </source>
</evidence>
<gene>
    <name evidence="2" type="ORF">V6N11_046796</name>
</gene>
<protein>
    <submittedName>
        <fullName evidence="2">Uncharacterized protein</fullName>
    </submittedName>
</protein>
<feature type="compositionally biased region" description="Polar residues" evidence="1">
    <location>
        <begin position="74"/>
        <end position="92"/>
    </location>
</feature>
<name>A0ABR1ZR92_9ROSI</name>
<sequence>MPQRNLETLVSACACGSCGSKVACETLATSDATTEKPLEEEIPPDFPPESFLLSKDAELDWVDSNAFYERKNSQKQNSFSNPTHLNPNLNSVPSSQLFSLRKSKPSILGLPKPQKSCFVDTKNRKNTNPENSRLFPKRSGSVKSDPHVVEPSSPKVSCMGRVRSKRDRNRRLKTNGQKLAGAETVKKKTARTGSGFFSSFRAIFRCDSKAREAHALPETASPPRDSDIRSRLPADDGDAALSTETEIAESGPVNIGEMKRFASGRRSEPACMVSGGP</sequence>
<dbReference type="PANTHER" id="PTHR34120:SF2">
    <property type="entry name" value="OS01G0860900 PROTEIN"/>
    <property type="match status" value="1"/>
</dbReference>